<name>A0ABR8ZZ80_9GAMM</name>
<sequence>MSPQTKEWREATIKLAAMKIAYRRAWQNKKTPVGEIVELLNKIEASEKYCRSLRRKIGSVTASIH</sequence>
<evidence type="ECO:0000313" key="2">
    <source>
        <dbReference type="Proteomes" id="UP000661012"/>
    </source>
</evidence>
<dbReference type="RefSeq" id="WP_191928355.1">
    <property type="nucleotide sequence ID" value="NZ_JACYMQ010000021.1"/>
</dbReference>
<accession>A0ABR8ZZ80</accession>
<proteinExistence type="predicted"/>
<reference evidence="1 2" key="1">
    <citation type="journal article" date="2020" name="FEMS Microbiol. Ecol.">
        <title>Temporal dynamics of bacterial communities during seed development and maturation.</title>
        <authorList>
            <person name="Chesneau G."/>
            <person name="Torres-Cortes G."/>
            <person name="Briand M."/>
            <person name="Darrasse A."/>
            <person name="Preveaux A."/>
            <person name="Marais C."/>
            <person name="Jacques M.A."/>
            <person name="Shade A."/>
            <person name="Barret M."/>
        </authorList>
    </citation>
    <scope>NUCLEOTIDE SEQUENCE [LARGE SCALE GENOMIC DNA]</scope>
    <source>
        <strain evidence="1 2">CFBP13732</strain>
    </source>
</reference>
<gene>
    <name evidence="1" type="ORF">IFT93_21895</name>
</gene>
<evidence type="ECO:0000313" key="1">
    <source>
        <dbReference type="EMBL" id="MBD8109025.1"/>
    </source>
</evidence>
<dbReference type="Proteomes" id="UP000661012">
    <property type="component" value="Unassembled WGS sequence"/>
</dbReference>
<keyword evidence="2" id="KW-1185">Reference proteome</keyword>
<protein>
    <submittedName>
        <fullName evidence="1">Uncharacterized protein</fullName>
    </submittedName>
</protein>
<dbReference type="EMBL" id="JACYNN010000030">
    <property type="protein sequence ID" value="MBD8109025.1"/>
    <property type="molecule type" value="Genomic_DNA"/>
</dbReference>
<comment type="caution">
    <text evidence="1">The sequence shown here is derived from an EMBL/GenBank/DDBJ whole genome shotgun (WGS) entry which is preliminary data.</text>
</comment>
<organism evidence="1 2">
    <name type="scientific">Erwinia persicina</name>
    <dbReference type="NCBI Taxonomy" id="55211"/>
    <lineage>
        <taxon>Bacteria</taxon>
        <taxon>Pseudomonadati</taxon>
        <taxon>Pseudomonadota</taxon>
        <taxon>Gammaproteobacteria</taxon>
        <taxon>Enterobacterales</taxon>
        <taxon>Erwiniaceae</taxon>
        <taxon>Erwinia</taxon>
    </lineage>
</organism>